<dbReference type="RefSeq" id="WP_311421923.1">
    <property type="nucleotide sequence ID" value="NZ_JAVREH010000004.1"/>
</dbReference>
<dbReference type="EMBL" id="JAVREH010000004">
    <property type="protein sequence ID" value="MDT0260771.1"/>
    <property type="molecule type" value="Genomic_DNA"/>
</dbReference>
<evidence type="ECO:0000256" key="2">
    <source>
        <dbReference type="ARBA" id="ARBA00022679"/>
    </source>
</evidence>
<evidence type="ECO:0000259" key="6">
    <source>
        <dbReference type="PROSITE" id="PS50926"/>
    </source>
</evidence>
<dbReference type="Pfam" id="PF01938">
    <property type="entry name" value="TRAM"/>
    <property type="match status" value="1"/>
</dbReference>
<dbReference type="InterPro" id="IPR012340">
    <property type="entry name" value="NA-bd_OB-fold"/>
</dbReference>
<dbReference type="PROSITE" id="PS51687">
    <property type="entry name" value="SAM_MT_RNA_M5U"/>
    <property type="match status" value="1"/>
</dbReference>
<name>A0ABU2J707_9ACTN</name>
<dbReference type="Pfam" id="PF05958">
    <property type="entry name" value="tRNA_U5-meth_tr"/>
    <property type="match status" value="1"/>
</dbReference>
<dbReference type="InterPro" id="IPR030391">
    <property type="entry name" value="MeTrfase_TrmA_CS"/>
</dbReference>
<feature type="binding site" evidence="4">
    <location>
        <position position="311"/>
    </location>
    <ligand>
        <name>S-adenosyl-L-methionine</name>
        <dbReference type="ChEBI" id="CHEBI:59789"/>
    </ligand>
</feature>
<dbReference type="PANTHER" id="PTHR11061">
    <property type="entry name" value="RNA M5U METHYLTRANSFERASE"/>
    <property type="match status" value="1"/>
</dbReference>
<sequence>MSEQDRPAPVDNPSWLGRRVELRIESVAHGGHCVARHEGRVIFVRHTLPGEHVLAEITEDRGGSFCRADAVEVLASSPDRMPPPCPYAHPGGCGGCDFQHVALAAQRGLKAHVVAEQLRRLAALEWPVTVEELGSGAPDGNERAGLGWRRRVRFAVAPDGQLGLRAHRSHTVIALDHCPIGAPGVGDSSVLGARWIGVDEVEVAADDEGEVAVLSHREVPVRQSRDRKHHAGKQHGGKQHAGQQHGRGTRTRTSTEHVAGPELLRYSAGGRHFEVSAGSFWQTHPRAADVFTEQVLAAAELAAGEKALDLYAGSGLFTAALAGAVGPSGQVLGLEAAGGAVHDAASNLAALPWARVRRAAVTGAAVTAAVTELDGVAVIVLDPPRTGAGREVMSAMLSAAGGSGPARPRAIVYVACDPAALARDIRTATDEGWQLAGLRAFDAFPMTHHVECIAVLRPVA</sequence>
<accession>A0ABU2J707</accession>
<dbReference type="SUPFAM" id="SSF53335">
    <property type="entry name" value="S-adenosyl-L-methionine-dependent methyltransferases"/>
    <property type="match status" value="1"/>
</dbReference>
<proteinExistence type="inferred from homology"/>
<feature type="compositionally biased region" description="Basic residues" evidence="5">
    <location>
        <begin position="225"/>
        <end position="238"/>
    </location>
</feature>
<keyword evidence="8" id="KW-1185">Reference proteome</keyword>
<organism evidence="7 8">
    <name type="scientific">Jatrophihabitans lederbergiae</name>
    <dbReference type="NCBI Taxonomy" id="3075547"/>
    <lineage>
        <taxon>Bacteria</taxon>
        <taxon>Bacillati</taxon>
        <taxon>Actinomycetota</taxon>
        <taxon>Actinomycetes</taxon>
        <taxon>Jatrophihabitantales</taxon>
        <taxon>Jatrophihabitantaceae</taxon>
        <taxon>Jatrophihabitans</taxon>
    </lineage>
</organism>
<gene>
    <name evidence="7" type="ORF">RM423_05115</name>
</gene>
<protein>
    <submittedName>
        <fullName evidence="7">Class I SAM-dependent RNA methyltransferase</fullName>
    </submittedName>
</protein>
<dbReference type="GO" id="GO:0032259">
    <property type="term" value="P:methylation"/>
    <property type="evidence" value="ECO:0007669"/>
    <property type="project" value="UniProtKB-KW"/>
</dbReference>
<dbReference type="SUPFAM" id="SSF50249">
    <property type="entry name" value="Nucleic acid-binding proteins"/>
    <property type="match status" value="1"/>
</dbReference>
<dbReference type="Gene3D" id="3.40.50.150">
    <property type="entry name" value="Vaccinia Virus protein VP39"/>
    <property type="match status" value="1"/>
</dbReference>
<feature type="region of interest" description="Disordered" evidence="5">
    <location>
        <begin position="221"/>
        <end position="255"/>
    </location>
</feature>
<dbReference type="PANTHER" id="PTHR11061:SF30">
    <property type="entry name" value="TRNA (URACIL(54)-C(5))-METHYLTRANSFERASE"/>
    <property type="match status" value="1"/>
</dbReference>
<dbReference type="Proteomes" id="UP001183176">
    <property type="component" value="Unassembled WGS sequence"/>
</dbReference>
<feature type="active site" description="Nucleophile" evidence="4">
    <location>
        <position position="416"/>
    </location>
</feature>
<dbReference type="InterPro" id="IPR002792">
    <property type="entry name" value="TRAM_dom"/>
</dbReference>
<evidence type="ECO:0000313" key="8">
    <source>
        <dbReference type="Proteomes" id="UP001183176"/>
    </source>
</evidence>
<keyword evidence="3 4" id="KW-0949">S-adenosyl-L-methionine</keyword>
<feature type="binding site" evidence="4">
    <location>
        <position position="382"/>
    </location>
    <ligand>
        <name>S-adenosyl-L-methionine</name>
        <dbReference type="ChEBI" id="CHEBI:59789"/>
    </ligand>
</feature>
<dbReference type="GO" id="GO:0008168">
    <property type="term" value="F:methyltransferase activity"/>
    <property type="evidence" value="ECO:0007669"/>
    <property type="project" value="UniProtKB-KW"/>
</dbReference>
<evidence type="ECO:0000256" key="5">
    <source>
        <dbReference type="SAM" id="MobiDB-lite"/>
    </source>
</evidence>
<feature type="binding site" evidence="4">
    <location>
        <position position="282"/>
    </location>
    <ligand>
        <name>S-adenosyl-L-methionine</name>
        <dbReference type="ChEBI" id="CHEBI:59789"/>
    </ligand>
</feature>
<dbReference type="Gene3D" id="2.40.50.140">
    <property type="entry name" value="Nucleic acid-binding proteins"/>
    <property type="match status" value="1"/>
</dbReference>
<comment type="similarity">
    <text evidence="4">Belongs to the class I-like SAM-binding methyltransferase superfamily. RNA M5U methyltransferase family.</text>
</comment>
<dbReference type="PROSITE" id="PS01231">
    <property type="entry name" value="TRMA_2"/>
    <property type="match status" value="1"/>
</dbReference>
<reference evidence="8" key="1">
    <citation type="submission" date="2023-07" db="EMBL/GenBank/DDBJ databases">
        <title>30 novel species of actinomycetes from the DSMZ collection.</title>
        <authorList>
            <person name="Nouioui I."/>
        </authorList>
    </citation>
    <scope>NUCLEOTIDE SEQUENCE [LARGE SCALE GENOMIC DNA]</scope>
    <source>
        <strain evidence="8">DSM 44399</strain>
    </source>
</reference>
<keyword evidence="1 4" id="KW-0489">Methyltransferase</keyword>
<dbReference type="Gene3D" id="2.40.50.1070">
    <property type="match status" value="1"/>
</dbReference>
<evidence type="ECO:0000256" key="1">
    <source>
        <dbReference type="ARBA" id="ARBA00022603"/>
    </source>
</evidence>
<dbReference type="InterPro" id="IPR029063">
    <property type="entry name" value="SAM-dependent_MTases_sf"/>
</dbReference>
<feature type="binding site" evidence="4">
    <location>
        <position position="335"/>
    </location>
    <ligand>
        <name>S-adenosyl-L-methionine</name>
        <dbReference type="ChEBI" id="CHEBI:59789"/>
    </ligand>
</feature>
<evidence type="ECO:0000313" key="7">
    <source>
        <dbReference type="EMBL" id="MDT0260771.1"/>
    </source>
</evidence>
<comment type="caution">
    <text evidence="7">The sequence shown here is derived from an EMBL/GenBank/DDBJ whole genome shotgun (WGS) entry which is preliminary data.</text>
</comment>
<evidence type="ECO:0000256" key="3">
    <source>
        <dbReference type="ARBA" id="ARBA00022691"/>
    </source>
</evidence>
<feature type="domain" description="TRAM" evidence="6">
    <location>
        <begin position="13"/>
        <end position="72"/>
    </location>
</feature>
<dbReference type="PROSITE" id="PS50926">
    <property type="entry name" value="TRAM"/>
    <property type="match status" value="1"/>
</dbReference>
<dbReference type="InterPro" id="IPR010280">
    <property type="entry name" value="U5_MeTrfase_fam"/>
</dbReference>
<keyword evidence="2 4" id="KW-0808">Transferase</keyword>
<evidence type="ECO:0000256" key="4">
    <source>
        <dbReference type="PROSITE-ProRule" id="PRU01024"/>
    </source>
</evidence>